<evidence type="ECO:0000256" key="5">
    <source>
        <dbReference type="ARBA" id="ARBA00022989"/>
    </source>
</evidence>
<organism evidence="9 10">
    <name type="scientific">Devosia albogilva</name>
    <dbReference type="NCBI Taxonomy" id="429726"/>
    <lineage>
        <taxon>Bacteria</taxon>
        <taxon>Pseudomonadati</taxon>
        <taxon>Pseudomonadota</taxon>
        <taxon>Alphaproteobacteria</taxon>
        <taxon>Hyphomicrobiales</taxon>
        <taxon>Devosiaceae</taxon>
        <taxon>Devosia</taxon>
    </lineage>
</organism>
<dbReference type="PANTHER" id="PTHR30151:SF0">
    <property type="entry name" value="ABC TRANSPORTER PERMEASE PROTEIN MJ0413-RELATED"/>
    <property type="match status" value="1"/>
</dbReference>
<evidence type="ECO:0000256" key="2">
    <source>
        <dbReference type="ARBA" id="ARBA00022448"/>
    </source>
</evidence>
<keyword evidence="2 7" id="KW-0813">Transport</keyword>
<feature type="domain" description="ABC transmembrane type-1" evidence="8">
    <location>
        <begin position="73"/>
        <end position="253"/>
    </location>
</feature>
<evidence type="ECO:0000256" key="6">
    <source>
        <dbReference type="ARBA" id="ARBA00023136"/>
    </source>
</evidence>
<feature type="transmembrane region" description="Helical" evidence="7">
    <location>
        <begin position="139"/>
        <end position="158"/>
    </location>
</feature>
<evidence type="ECO:0000256" key="7">
    <source>
        <dbReference type="RuleBase" id="RU363032"/>
    </source>
</evidence>
<reference evidence="10" key="1">
    <citation type="journal article" date="2019" name="Int. J. Syst. Evol. Microbiol.">
        <title>The Global Catalogue of Microorganisms (GCM) 10K type strain sequencing project: providing services to taxonomists for standard genome sequencing and annotation.</title>
        <authorList>
            <consortium name="The Broad Institute Genomics Platform"/>
            <consortium name="The Broad Institute Genome Sequencing Center for Infectious Disease"/>
            <person name="Wu L."/>
            <person name="Ma J."/>
        </authorList>
    </citation>
    <scope>NUCLEOTIDE SEQUENCE [LARGE SCALE GENOMIC DNA]</scope>
    <source>
        <strain evidence="10">CCM 7427</strain>
    </source>
</reference>
<name>A0ABW5QIC1_9HYPH</name>
<dbReference type="EMBL" id="JBHUNP010000001">
    <property type="protein sequence ID" value="MFD2647385.1"/>
    <property type="molecule type" value="Genomic_DNA"/>
</dbReference>
<proteinExistence type="inferred from homology"/>
<protein>
    <submittedName>
        <fullName evidence="9">ABC transporter permease</fullName>
    </submittedName>
</protein>
<keyword evidence="3" id="KW-1003">Cell membrane</keyword>
<dbReference type="Pfam" id="PF00528">
    <property type="entry name" value="BPD_transp_1"/>
    <property type="match status" value="1"/>
</dbReference>
<dbReference type="InterPro" id="IPR035906">
    <property type="entry name" value="MetI-like_sf"/>
</dbReference>
<keyword evidence="4 7" id="KW-0812">Transmembrane</keyword>
<comment type="caution">
    <text evidence="9">The sequence shown here is derived from an EMBL/GenBank/DDBJ whole genome shotgun (WGS) entry which is preliminary data.</text>
</comment>
<dbReference type="RefSeq" id="WP_386832412.1">
    <property type="nucleotide sequence ID" value="NZ_JBHUNP010000001.1"/>
</dbReference>
<evidence type="ECO:0000256" key="4">
    <source>
        <dbReference type="ARBA" id="ARBA00022692"/>
    </source>
</evidence>
<feature type="transmembrane region" description="Helical" evidence="7">
    <location>
        <begin position="26"/>
        <end position="45"/>
    </location>
</feature>
<evidence type="ECO:0000256" key="1">
    <source>
        <dbReference type="ARBA" id="ARBA00004651"/>
    </source>
</evidence>
<keyword evidence="10" id="KW-1185">Reference proteome</keyword>
<feature type="transmembrane region" description="Helical" evidence="7">
    <location>
        <begin position="236"/>
        <end position="256"/>
    </location>
</feature>
<feature type="transmembrane region" description="Helical" evidence="7">
    <location>
        <begin position="110"/>
        <end position="133"/>
    </location>
</feature>
<dbReference type="InterPro" id="IPR000515">
    <property type="entry name" value="MetI-like"/>
</dbReference>
<dbReference type="CDD" id="cd06261">
    <property type="entry name" value="TM_PBP2"/>
    <property type="match status" value="1"/>
</dbReference>
<feature type="transmembrane region" description="Helical" evidence="7">
    <location>
        <begin position="179"/>
        <end position="200"/>
    </location>
</feature>
<dbReference type="Proteomes" id="UP001597521">
    <property type="component" value="Unassembled WGS sequence"/>
</dbReference>
<evidence type="ECO:0000256" key="3">
    <source>
        <dbReference type="ARBA" id="ARBA00022475"/>
    </source>
</evidence>
<evidence type="ECO:0000313" key="10">
    <source>
        <dbReference type="Proteomes" id="UP001597521"/>
    </source>
</evidence>
<keyword evidence="5 7" id="KW-1133">Transmembrane helix</keyword>
<dbReference type="Gene3D" id="1.10.3720.10">
    <property type="entry name" value="MetI-like"/>
    <property type="match status" value="1"/>
</dbReference>
<dbReference type="PROSITE" id="PS50928">
    <property type="entry name" value="ABC_TM1"/>
    <property type="match status" value="1"/>
</dbReference>
<comment type="subcellular location">
    <subcellularLocation>
        <location evidence="1 7">Cell membrane</location>
        <topology evidence="1 7">Multi-pass membrane protein</topology>
    </subcellularLocation>
</comment>
<dbReference type="SUPFAM" id="SSF161098">
    <property type="entry name" value="MetI-like"/>
    <property type="match status" value="1"/>
</dbReference>
<sequence>MTMSSVAIQGDSPTAGFVRVIRNITANWMGMIVIALIWEVAGQIFQQPWLPPLSRVLTRMVELFTTGGLSQHLVASLSSLAIGFAIALAIGLVVGVLMGLFNTIYTALDVYVNAMLFTPGLIFAPILFAIFGLSDATRISVVVIYAVFIIIINTAAAVRNVDRPLIEMAASYGANRRTTVFRIVLPDAFPLIIAGLRMGAGRAVKGMVNGEMFIALIGIGGQAARYGKQFDFTSVWAISVFIMILAVVINQVVTWIEKRLTAWVD</sequence>
<gene>
    <name evidence="9" type="ORF">ACFSX5_06180</name>
</gene>
<feature type="transmembrane region" description="Helical" evidence="7">
    <location>
        <begin position="73"/>
        <end position="98"/>
    </location>
</feature>
<evidence type="ECO:0000313" key="9">
    <source>
        <dbReference type="EMBL" id="MFD2647385.1"/>
    </source>
</evidence>
<keyword evidence="6 7" id="KW-0472">Membrane</keyword>
<comment type="similarity">
    <text evidence="7">Belongs to the binding-protein-dependent transport system permease family.</text>
</comment>
<evidence type="ECO:0000259" key="8">
    <source>
        <dbReference type="PROSITE" id="PS50928"/>
    </source>
</evidence>
<accession>A0ABW5QIC1</accession>
<dbReference type="PANTHER" id="PTHR30151">
    <property type="entry name" value="ALKANE SULFONATE ABC TRANSPORTER-RELATED, MEMBRANE SUBUNIT"/>
    <property type="match status" value="1"/>
</dbReference>